<reference evidence="2 3" key="1">
    <citation type="journal article" date="2024" name="BMC Genomics">
        <title>De novo assembly and annotation of Popillia japonica's genome with initial clues to its potential as an invasive pest.</title>
        <authorList>
            <person name="Cucini C."/>
            <person name="Boschi S."/>
            <person name="Funari R."/>
            <person name="Cardaioli E."/>
            <person name="Iannotti N."/>
            <person name="Marturano G."/>
            <person name="Paoli F."/>
            <person name="Bruttini M."/>
            <person name="Carapelli A."/>
            <person name="Frati F."/>
            <person name="Nardi F."/>
        </authorList>
    </citation>
    <scope>NUCLEOTIDE SEQUENCE [LARGE SCALE GENOMIC DNA]</scope>
    <source>
        <strain evidence="2">DMR45628</strain>
    </source>
</reference>
<evidence type="ECO:0000256" key="1">
    <source>
        <dbReference type="SAM" id="MobiDB-lite"/>
    </source>
</evidence>
<dbReference type="PANTHER" id="PTHR46289">
    <property type="entry name" value="52 KDA REPRESSOR OF THE INHIBITOR OF THE PROTEIN KINASE-LIKE PROTEIN-RELATED"/>
    <property type="match status" value="1"/>
</dbReference>
<accession>A0AAW1K374</accession>
<feature type="compositionally biased region" description="Polar residues" evidence="1">
    <location>
        <begin position="69"/>
        <end position="94"/>
    </location>
</feature>
<dbReference type="EMBL" id="JASPKY010000262">
    <property type="protein sequence ID" value="KAK9712528.1"/>
    <property type="molecule type" value="Genomic_DNA"/>
</dbReference>
<dbReference type="InterPro" id="IPR052958">
    <property type="entry name" value="IFN-induced_PKR_regulator"/>
</dbReference>
<dbReference type="PANTHER" id="PTHR46289:SF14">
    <property type="entry name" value="DUF4371 DOMAIN-CONTAINING PROTEIN"/>
    <property type="match status" value="1"/>
</dbReference>
<gene>
    <name evidence="2" type="ORF">QE152_g24867</name>
</gene>
<organism evidence="2 3">
    <name type="scientific">Popillia japonica</name>
    <name type="common">Japanese beetle</name>
    <dbReference type="NCBI Taxonomy" id="7064"/>
    <lineage>
        <taxon>Eukaryota</taxon>
        <taxon>Metazoa</taxon>
        <taxon>Ecdysozoa</taxon>
        <taxon>Arthropoda</taxon>
        <taxon>Hexapoda</taxon>
        <taxon>Insecta</taxon>
        <taxon>Pterygota</taxon>
        <taxon>Neoptera</taxon>
        <taxon>Endopterygota</taxon>
        <taxon>Coleoptera</taxon>
        <taxon>Polyphaga</taxon>
        <taxon>Scarabaeiformia</taxon>
        <taxon>Scarabaeidae</taxon>
        <taxon>Rutelinae</taxon>
        <taxon>Popillia</taxon>
    </lineage>
</organism>
<name>A0AAW1K374_POPJA</name>
<keyword evidence="3" id="KW-1185">Reference proteome</keyword>
<sequence>MPAKVTKVGPSPRSFIVTSPEGIDYRRNRHHILKPNSTNDDIIYLNPTRQMMNPITHTKKKDLDEKQDLSGTSSPNLSNCIPEKPSSSNDITTRSGRKIIKPRSVGKGLHEQPKTLVSLPFKNWKSALECFEKHSKKIYHKEACIIAENFMRVTEGQQKDVHLLLQKRSNEEMQRNRKVLTTIIETIVFCGRQELALRGHRDSGKLSLTEPKYNDEYLRALLRYRIRDKDEDGMKLREDYLTFVPVHDLAGAALAGTLKEPSVSLGLNLNNLRGQGYDGASAMRSSFTGVQSIIREQYPRAIYTHCASHCLNLCLSDASKVTSIRNAFNAFGTINEVCTFFRRSAKRSNILKNRLKVLKDESNKNVSTLIKYYETRWVERHESVSLFADAFSCIVLALQDIQAQDKAILEGEWDLWKLKWKSYKNKNDIPNCFISNAVTRTVHWRRGNDEMLQSAPIPPSETKTDIPNIGERWKKWLNRLENYLIAANITGEERKTATLLHLLGEDALNEYISVIN</sequence>
<dbReference type="SUPFAM" id="SSF53098">
    <property type="entry name" value="Ribonuclease H-like"/>
    <property type="match status" value="1"/>
</dbReference>
<evidence type="ECO:0008006" key="4">
    <source>
        <dbReference type="Google" id="ProtNLM"/>
    </source>
</evidence>
<dbReference type="InterPro" id="IPR012337">
    <property type="entry name" value="RNaseH-like_sf"/>
</dbReference>
<proteinExistence type="predicted"/>
<evidence type="ECO:0000313" key="2">
    <source>
        <dbReference type="EMBL" id="KAK9712528.1"/>
    </source>
</evidence>
<feature type="region of interest" description="Disordered" evidence="1">
    <location>
        <begin position="59"/>
        <end position="96"/>
    </location>
</feature>
<protein>
    <recommendedName>
        <fullName evidence="4">52 kDa repressor of the inhibitor of the protein kinase-like</fullName>
    </recommendedName>
</protein>
<evidence type="ECO:0000313" key="3">
    <source>
        <dbReference type="Proteomes" id="UP001458880"/>
    </source>
</evidence>
<comment type="caution">
    <text evidence="2">The sequence shown here is derived from an EMBL/GenBank/DDBJ whole genome shotgun (WGS) entry which is preliminary data.</text>
</comment>
<dbReference type="Proteomes" id="UP001458880">
    <property type="component" value="Unassembled WGS sequence"/>
</dbReference>
<dbReference type="AlphaFoldDB" id="A0AAW1K374"/>